<sequence length="73" mass="7942">MSNALHTDSNCAALAEGICERLHKGQAVKVYGTERTGTVFAANGSEHFVVEFGQNAEGFTMTEIFYEADLELI</sequence>
<proteinExistence type="predicted"/>
<protein>
    <submittedName>
        <fullName evidence="1">Uncharacterized protein</fullName>
    </submittedName>
</protein>
<accession>A0A249XSG7</accession>
<dbReference type="EMBL" id="MF668280">
    <property type="protein sequence ID" value="ASZ74600.1"/>
    <property type="molecule type" value="Genomic_DNA"/>
</dbReference>
<evidence type="ECO:0000313" key="2">
    <source>
        <dbReference type="Proteomes" id="UP000226037"/>
    </source>
</evidence>
<name>A0A249XSG7_9CAUD</name>
<dbReference type="Proteomes" id="UP000226037">
    <property type="component" value="Segment"/>
</dbReference>
<keyword evidence="2" id="KW-1185">Reference proteome</keyword>
<reference evidence="2" key="1">
    <citation type="submission" date="2017-08" db="EMBL/GenBank/DDBJ databases">
        <authorList>
            <person name="de Groot N.N."/>
        </authorList>
    </citation>
    <scope>NUCLEOTIDE SEQUENCE [LARGE SCALE GENOMIC DNA]</scope>
</reference>
<evidence type="ECO:0000313" key="1">
    <source>
        <dbReference type="EMBL" id="ASZ74600.1"/>
    </source>
</evidence>
<organism evidence="1 2">
    <name type="scientific">Mycobacterium phage Phabba</name>
    <dbReference type="NCBI Taxonomy" id="2027899"/>
    <lineage>
        <taxon>Viruses</taxon>
        <taxon>Duplodnaviria</taxon>
        <taxon>Heunggongvirae</taxon>
        <taxon>Uroviricota</taxon>
        <taxon>Caudoviricetes</taxon>
        <taxon>Ceeclamvirinae</taxon>
        <taxon>Myrnavirus</taxon>
        <taxon>Myrnavirus phabba</taxon>
        <taxon>Myranavirus phabba</taxon>
    </lineage>
</organism>
<gene>
    <name evidence="1" type="ORF">SEA_PHABBA_25</name>
</gene>